<reference evidence="3" key="1">
    <citation type="submission" date="2024-07" db="EMBL/GenBank/DDBJ databases">
        <title>Two chromosome-level genome assemblies of Korean endemic species Abeliophyllum distichum and Forsythia ovata (Oleaceae).</title>
        <authorList>
            <person name="Jang H."/>
        </authorList>
    </citation>
    <scope>NUCLEOTIDE SEQUENCE [LARGE SCALE GENOMIC DNA]</scope>
</reference>
<accession>A0ABD1S4F1</accession>
<evidence type="ECO:0000313" key="3">
    <source>
        <dbReference type="Proteomes" id="UP001604277"/>
    </source>
</evidence>
<comment type="caution">
    <text evidence="2">The sequence shown here is derived from an EMBL/GenBank/DDBJ whole genome shotgun (WGS) entry which is preliminary data.</text>
</comment>
<evidence type="ECO:0000256" key="1">
    <source>
        <dbReference type="SAM" id="MobiDB-lite"/>
    </source>
</evidence>
<feature type="region of interest" description="Disordered" evidence="1">
    <location>
        <begin position="79"/>
        <end position="142"/>
    </location>
</feature>
<dbReference type="Proteomes" id="UP001604277">
    <property type="component" value="Unassembled WGS sequence"/>
</dbReference>
<keyword evidence="3" id="KW-1185">Reference proteome</keyword>
<feature type="compositionally biased region" description="Acidic residues" evidence="1">
    <location>
        <begin position="120"/>
        <end position="134"/>
    </location>
</feature>
<name>A0ABD1S4F1_9LAMI</name>
<gene>
    <name evidence="2" type="ORF">Fot_39344</name>
</gene>
<evidence type="ECO:0000313" key="2">
    <source>
        <dbReference type="EMBL" id="KAL2495587.1"/>
    </source>
</evidence>
<feature type="compositionally biased region" description="Basic and acidic residues" evidence="1">
    <location>
        <begin position="98"/>
        <end position="119"/>
    </location>
</feature>
<organism evidence="2 3">
    <name type="scientific">Forsythia ovata</name>
    <dbReference type="NCBI Taxonomy" id="205694"/>
    <lineage>
        <taxon>Eukaryota</taxon>
        <taxon>Viridiplantae</taxon>
        <taxon>Streptophyta</taxon>
        <taxon>Embryophyta</taxon>
        <taxon>Tracheophyta</taxon>
        <taxon>Spermatophyta</taxon>
        <taxon>Magnoliopsida</taxon>
        <taxon>eudicotyledons</taxon>
        <taxon>Gunneridae</taxon>
        <taxon>Pentapetalae</taxon>
        <taxon>asterids</taxon>
        <taxon>lamiids</taxon>
        <taxon>Lamiales</taxon>
        <taxon>Oleaceae</taxon>
        <taxon>Forsythieae</taxon>
        <taxon>Forsythia</taxon>
    </lineage>
</organism>
<sequence>MEYLEAIEEIHRGASLNGHELCRDEAVFHLLRTLTGYWRDFAEQLDVMFDRQMSVKLLIANLRERWVFNSKDYRRIRRPKGYEPNHHRHQPHNASWEGGHEKVPEVDSEGHIIEYVPRDPEEEEDLEEDEDQEPNESAGENY</sequence>
<dbReference type="EMBL" id="JBFOLJ010000011">
    <property type="protein sequence ID" value="KAL2495587.1"/>
    <property type="molecule type" value="Genomic_DNA"/>
</dbReference>
<proteinExistence type="predicted"/>
<dbReference type="AlphaFoldDB" id="A0ABD1S4F1"/>
<protein>
    <submittedName>
        <fullName evidence="2">Uncharacterized protein</fullName>
    </submittedName>
</protein>